<organism evidence="2 3">
    <name type="scientific">Halobellus rarus</name>
    <dbReference type="NCBI Taxonomy" id="1126237"/>
    <lineage>
        <taxon>Archaea</taxon>
        <taxon>Methanobacteriati</taxon>
        <taxon>Methanobacteriota</taxon>
        <taxon>Stenosarchaea group</taxon>
        <taxon>Halobacteria</taxon>
        <taxon>Halobacteriales</taxon>
        <taxon>Haloferacaceae</taxon>
        <taxon>Halobellus</taxon>
    </lineage>
</organism>
<evidence type="ECO:0000256" key="1">
    <source>
        <dbReference type="SAM" id="Phobius"/>
    </source>
</evidence>
<keyword evidence="1" id="KW-1133">Transmembrane helix</keyword>
<dbReference type="AlphaFoldDB" id="A0ABD6CUT1"/>
<dbReference type="RefSeq" id="WP_256423026.1">
    <property type="nucleotide sequence ID" value="NZ_JANHDI010000018.1"/>
</dbReference>
<accession>A0ABD6CUT1</accession>
<protein>
    <submittedName>
        <fullName evidence="2">Uncharacterized protein</fullName>
    </submittedName>
</protein>
<evidence type="ECO:0000313" key="2">
    <source>
        <dbReference type="EMBL" id="MFD1601031.1"/>
    </source>
</evidence>
<evidence type="ECO:0000313" key="3">
    <source>
        <dbReference type="Proteomes" id="UP001597085"/>
    </source>
</evidence>
<keyword evidence="1" id="KW-0472">Membrane</keyword>
<dbReference type="Proteomes" id="UP001597085">
    <property type="component" value="Unassembled WGS sequence"/>
</dbReference>
<gene>
    <name evidence="2" type="ORF">ACFSBX_19025</name>
</gene>
<reference evidence="2 3" key="1">
    <citation type="journal article" date="2019" name="Int. J. Syst. Evol. Microbiol.">
        <title>The Global Catalogue of Microorganisms (GCM) 10K type strain sequencing project: providing services to taxonomists for standard genome sequencing and annotation.</title>
        <authorList>
            <consortium name="The Broad Institute Genomics Platform"/>
            <consortium name="The Broad Institute Genome Sequencing Center for Infectious Disease"/>
            <person name="Wu L."/>
            <person name="Ma J."/>
        </authorList>
    </citation>
    <scope>NUCLEOTIDE SEQUENCE [LARGE SCALE GENOMIC DNA]</scope>
    <source>
        <strain evidence="2 3">CGMCC 1.12121</strain>
    </source>
</reference>
<keyword evidence="3" id="KW-1185">Reference proteome</keyword>
<name>A0ABD6CUT1_9EURY</name>
<keyword evidence="1" id="KW-0812">Transmembrane</keyword>
<proteinExistence type="predicted"/>
<dbReference type="EMBL" id="JBHUDK010000029">
    <property type="protein sequence ID" value="MFD1601031.1"/>
    <property type="molecule type" value="Genomic_DNA"/>
</dbReference>
<feature type="transmembrane region" description="Helical" evidence="1">
    <location>
        <begin position="61"/>
        <end position="80"/>
    </location>
</feature>
<sequence>MSSDDYTASDAVEDGTEGVNDQGVPAYAQAAVIGSILASLGYAISDLILSVQSTLFAPVRAFASGIATFITGTLGAPVIITDAGAATAASSFASGTAALLGPFAFPVAVAVSVSGVLVFLWFVSNTSITPWTIFGDEDE</sequence>
<comment type="caution">
    <text evidence="2">The sequence shown here is derived from an EMBL/GenBank/DDBJ whole genome shotgun (WGS) entry which is preliminary data.</text>
</comment>
<feature type="transmembrane region" description="Helical" evidence="1">
    <location>
        <begin position="26"/>
        <end position="49"/>
    </location>
</feature>
<feature type="transmembrane region" description="Helical" evidence="1">
    <location>
        <begin position="100"/>
        <end position="123"/>
    </location>
</feature>